<evidence type="ECO:0008006" key="5">
    <source>
        <dbReference type="Google" id="ProtNLM"/>
    </source>
</evidence>
<keyword evidence="2" id="KW-0964">Secreted</keyword>
<dbReference type="InterPro" id="IPR011049">
    <property type="entry name" value="Serralysin-like_metalloprot_C"/>
</dbReference>
<comment type="subcellular location">
    <subcellularLocation>
        <location evidence="1">Secreted</location>
    </subcellularLocation>
</comment>
<dbReference type="Pfam" id="PF00353">
    <property type="entry name" value="HemolysinCabind"/>
    <property type="match status" value="2"/>
</dbReference>
<proteinExistence type="predicted"/>
<evidence type="ECO:0000313" key="4">
    <source>
        <dbReference type="Proteomes" id="UP000271624"/>
    </source>
</evidence>
<dbReference type="PROSITE" id="PS00330">
    <property type="entry name" value="HEMOLYSIN_CALCIUM"/>
    <property type="match status" value="1"/>
</dbReference>
<evidence type="ECO:0000256" key="1">
    <source>
        <dbReference type="ARBA" id="ARBA00004613"/>
    </source>
</evidence>
<dbReference type="Proteomes" id="UP000271624">
    <property type="component" value="Unassembled WGS sequence"/>
</dbReference>
<accession>A0A433VK18</accession>
<organism evidence="3 4">
    <name type="scientific">Dulcicalothrix desertica PCC 7102</name>
    <dbReference type="NCBI Taxonomy" id="232991"/>
    <lineage>
        <taxon>Bacteria</taxon>
        <taxon>Bacillati</taxon>
        <taxon>Cyanobacteriota</taxon>
        <taxon>Cyanophyceae</taxon>
        <taxon>Nostocales</taxon>
        <taxon>Calotrichaceae</taxon>
        <taxon>Dulcicalothrix</taxon>
    </lineage>
</organism>
<reference evidence="3" key="1">
    <citation type="submission" date="2018-12" db="EMBL/GenBank/DDBJ databases">
        <authorList>
            <person name="Will S."/>
            <person name="Neumann-Schaal M."/>
            <person name="Henke P."/>
        </authorList>
    </citation>
    <scope>NUCLEOTIDE SEQUENCE</scope>
    <source>
        <strain evidence="3">PCC 7102</strain>
    </source>
</reference>
<sequence length="212" mass="21984">MAILTGNANTNILIGTPDDDNISGFGGNDFLFAASGNDSVFGDNGNDLISGGAGDDFLDGGSGVDRLISGTGNDIFFFSDDPFVGSTANPPDVLTDFQIGQDRLFFSSDKLGINNLSFQTGISGQLSGDSNLIVLQDGFANAGAAAQAIADNNAITADAGLFVYFNTTLGFSRVVFSTDLSDRGQFSVLGNLINQTDVANQTQFTANEFVLA</sequence>
<dbReference type="PANTHER" id="PTHR38340:SF1">
    <property type="entry name" value="S-LAYER PROTEIN"/>
    <property type="match status" value="1"/>
</dbReference>
<evidence type="ECO:0000256" key="2">
    <source>
        <dbReference type="ARBA" id="ARBA00022525"/>
    </source>
</evidence>
<dbReference type="OrthoDB" id="490661at2"/>
<name>A0A433VK18_9CYAN</name>
<comment type="caution">
    <text evidence="3">The sequence shown here is derived from an EMBL/GenBank/DDBJ whole genome shotgun (WGS) entry which is preliminary data.</text>
</comment>
<dbReference type="GO" id="GO:0005615">
    <property type="term" value="C:extracellular space"/>
    <property type="evidence" value="ECO:0007669"/>
    <property type="project" value="InterPro"/>
</dbReference>
<reference evidence="3" key="2">
    <citation type="journal article" date="2019" name="Genome Biol. Evol.">
        <title>Day and night: Metabolic profiles and evolutionary relationships of six axenic non-marine cyanobacteria.</title>
        <authorList>
            <person name="Will S.E."/>
            <person name="Henke P."/>
            <person name="Boedeker C."/>
            <person name="Huang S."/>
            <person name="Brinkmann H."/>
            <person name="Rohde M."/>
            <person name="Jarek M."/>
            <person name="Friedl T."/>
            <person name="Seufert S."/>
            <person name="Schumacher M."/>
            <person name="Overmann J."/>
            <person name="Neumann-Schaal M."/>
            <person name="Petersen J."/>
        </authorList>
    </citation>
    <scope>NUCLEOTIDE SEQUENCE [LARGE SCALE GENOMIC DNA]</scope>
    <source>
        <strain evidence="3">PCC 7102</strain>
    </source>
</reference>
<dbReference type="InterPro" id="IPR001343">
    <property type="entry name" value="Hemolysn_Ca-bd"/>
</dbReference>
<dbReference type="GO" id="GO:0005509">
    <property type="term" value="F:calcium ion binding"/>
    <property type="evidence" value="ECO:0007669"/>
    <property type="project" value="InterPro"/>
</dbReference>
<dbReference type="AlphaFoldDB" id="A0A433VK18"/>
<keyword evidence="4" id="KW-1185">Reference proteome</keyword>
<evidence type="ECO:0000313" key="3">
    <source>
        <dbReference type="EMBL" id="RUT06421.1"/>
    </source>
</evidence>
<dbReference type="Gene3D" id="2.150.10.10">
    <property type="entry name" value="Serralysin-like metalloprotease, C-terminal"/>
    <property type="match status" value="1"/>
</dbReference>
<dbReference type="InterPro" id="IPR018511">
    <property type="entry name" value="Hemolysin-typ_Ca-bd_CS"/>
</dbReference>
<dbReference type="PRINTS" id="PR00313">
    <property type="entry name" value="CABNDNGRPT"/>
</dbReference>
<dbReference type="EMBL" id="RSCL01000006">
    <property type="protein sequence ID" value="RUT06421.1"/>
    <property type="molecule type" value="Genomic_DNA"/>
</dbReference>
<gene>
    <name evidence="3" type="ORF">DSM106972_026780</name>
</gene>
<dbReference type="RefSeq" id="WP_127081238.1">
    <property type="nucleotide sequence ID" value="NZ_RSCL01000006.1"/>
</dbReference>
<protein>
    <recommendedName>
        <fullName evidence="5">Hemolysin expression modulating protein</fullName>
    </recommendedName>
</protein>
<dbReference type="PANTHER" id="PTHR38340">
    <property type="entry name" value="S-LAYER PROTEIN"/>
    <property type="match status" value="1"/>
</dbReference>
<dbReference type="InterPro" id="IPR050557">
    <property type="entry name" value="RTX_toxin/Mannuronan_C5-epim"/>
</dbReference>
<dbReference type="SUPFAM" id="SSF51120">
    <property type="entry name" value="beta-Roll"/>
    <property type="match status" value="1"/>
</dbReference>